<evidence type="ECO:0000313" key="13">
    <source>
        <dbReference type="Proteomes" id="UP001139409"/>
    </source>
</evidence>
<feature type="transmembrane region" description="Helical" evidence="9">
    <location>
        <begin position="296"/>
        <end position="313"/>
    </location>
</feature>
<evidence type="ECO:0000256" key="6">
    <source>
        <dbReference type="ARBA" id="ARBA00022824"/>
    </source>
</evidence>
<comment type="subcellular location">
    <subcellularLocation>
        <location evidence="1">Endomembrane system</location>
        <topology evidence="1">Multi-pass membrane protein</topology>
    </subcellularLocation>
    <subcellularLocation>
        <location evidence="2">Endoplasmic reticulum membrane</location>
    </subcellularLocation>
</comment>
<feature type="transmembrane region" description="Helical" evidence="9">
    <location>
        <begin position="351"/>
        <end position="373"/>
    </location>
</feature>
<dbReference type="GO" id="GO:0012505">
    <property type="term" value="C:endomembrane system"/>
    <property type="evidence" value="ECO:0007669"/>
    <property type="project" value="UniProtKB-SubCell"/>
</dbReference>
<dbReference type="EMBL" id="JAIXNE010000004">
    <property type="protein sequence ID" value="MCA6077039.1"/>
    <property type="molecule type" value="Genomic_DNA"/>
</dbReference>
<comment type="caution">
    <text evidence="12">The sequence shown here is derived from an EMBL/GenBank/DDBJ whole genome shotgun (WGS) entry which is preliminary data.</text>
</comment>
<dbReference type="Proteomes" id="UP001139409">
    <property type="component" value="Unassembled WGS sequence"/>
</dbReference>
<evidence type="ECO:0000256" key="4">
    <source>
        <dbReference type="ARBA" id="ARBA00022679"/>
    </source>
</evidence>
<keyword evidence="5 9" id="KW-0812">Transmembrane</keyword>
<dbReference type="EMBL" id="JAIXNE010000002">
    <property type="protein sequence ID" value="MCA6074734.1"/>
    <property type="molecule type" value="Genomic_DNA"/>
</dbReference>
<dbReference type="GO" id="GO:0000030">
    <property type="term" value="F:mannosyltransferase activity"/>
    <property type="evidence" value="ECO:0007669"/>
    <property type="project" value="TreeGrafter"/>
</dbReference>
<keyword evidence="6" id="KW-0256">Endoplasmic reticulum</keyword>
<feature type="transmembrane region" description="Helical" evidence="9">
    <location>
        <begin position="150"/>
        <end position="167"/>
    </location>
</feature>
<feature type="transmembrane region" description="Helical" evidence="9">
    <location>
        <begin position="265"/>
        <end position="289"/>
    </location>
</feature>
<feature type="transmembrane region" description="Helical" evidence="9">
    <location>
        <begin position="103"/>
        <end position="121"/>
    </location>
</feature>
<evidence type="ECO:0000313" key="12">
    <source>
        <dbReference type="EMBL" id="MCA6077039.1"/>
    </source>
</evidence>
<evidence type="ECO:0000256" key="8">
    <source>
        <dbReference type="ARBA" id="ARBA00023136"/>
    </source>
</evidence>
<reference evidence="12" key="1">
    <citation type="submission" date="2021-09" db="EMBL/GenBank/DDBJ databases">
        <title>Fulvivirga sp. isolated from coastal sediment.</title>
        <authorList>
            <person name="Yu H."/>
        </authorList>
    </citation>
    <scope>NUCLEOTIDE SEQUENCE</scope>
    <source>
        <strain evidence="12">1062</strain>
    </source>
</reference>
<feature type="transmembrane region" description="Helical" evidence="9">
    <location>
        <begin position="217"/>
        <end position="238"/>
    </location>
</feature>
<dbReference type="EMBL" id="JAIXNE010000003">
    <property type="protein sequence ID" value="MCA6075911.1"/>
    <property type="molecule type" value="Genomic_DNA"/>
</dbReference>
<accession>A0A9X1HV52</accession>
<evidence type="ECO:0000256" key="1">
    <source>
        <dbReference type="ARBA" id="ARBA00004127"/>
    </source>
</evidence>
<keyword evidence="13" id="KW-1185">Reference proteome</keyword>
<proteinExistence type="predicted"/>
<evidence type="ECO:0000256" key="9">
    <source>
        <dbReference type="SAM" id="Phobius"/>
    </source>
</evidence>
<name>A0A9X1HV52_9BACT</name>
<organism evidence="12 13">
    <name type="scientific">Fulvivirga sedimenti</name>
    <dbReference type="NCBI Taxonomy" id="2879465"/>
    <lineage>
        <taxon>Bacteria</taxon>
        <taxon>Pseudomonadati</taxon>
        <taxon>Bacteroidota</taxon>
        <taxon>Cytophagia</taxon>
        <taxon>Cytophagales</taxon>
        <taxon>Fulvivirgaceae</taxon>
        <taxon>Fulvivirga</taxon>
    </lineage>
</organism>
<evidence type="ECO:0000256" key="7">
    <source>
        <dbReference type="ARBA" id="ARBA00022989"/>
    </source>
</evidence>
<keyword evidence="3 12" id="KW-0328">Glycosyltransferase</keyword>
<evidence type="ECO:0000256" key="2">
    <source>
        <dbReference type="ARBA" id="ARBA00004586"/>
    </source>
</evidence>
<dbReference type="Pfam" id="PF03901">
    <property type="entry name" value="Glyco_transf_22"/>
    <property type="match status" value="1"/>
</dbReference>
<evidence type="ECO:0000313" key="10">
    <source>
        <dbReference type="EMBL" id="MCA6074734.1"/>
    </source>
</evidence>
<dbReference type="InterPro" id="IPR005599">
    <property type="entry name" value="GPI_mannosylTrfase"/>
</dbReference>
<feature type="transmembrane region" description="Helical" evidence="9">
    <location>
        <begin position="12"/>
        <end position="36"/>
    </location>
</feature>
<evidence type="ECO:0000313" key="11">
    <source>
        <dbReference type="EMBL" id="MCA6075911.1"/>
    </source>
</evidence>
<keyword evidence="7 9" id="KW-1133">Transmembrane helix</keyword>
<evidence type="ECO:0000256" key="3">
    <source>
        <dbReference type="ARBA" id="ARBA00022676"/>
    </source>
</evidence>
<dbReference type="PANTHER" id="PTHR22760">
    <property type="entry name" value="GLYCOSYLTRANSFERASE"/>
    <property type="match status" value="1"/>
</dbReference>
<feature type="transmembrane region" description="Helical" evidence="9">
    <location>
        <begin position="127"/>
        <end position="143"/>
    </location>
</feature>
<gene>
    <name evidence="10" type="ORF">LDX50_07620</name>
    <name evidence="11" type="ORF">LDX50_13590</name>
    <name evidence="12" type="ORF">LDX50_19310</name>
</gene>
<dbReference type="EC" id="2.4.-.-" evidence="12"/>
<protein>
    <submittedName>
        <fullName evidence="12">Glycosyltransferase family 39 protein</fullName>
        <ecNumber evidence="12">2.4.-.-</ecNumber>
    </submittedName>
</protein>
<evidence type="ECO:0000256" key="5">
    <source>
        <dbReference type="ARBA" id="ARBA00022692"/>
    </source>
</evidence>
<dbReference type="RefSeq" id="WP_225697847.1">
    <property type="nucleotide sequence ID" value="NZ_JAIXNE010000002.1"/>
</dbReference>
<keyword evidence="8 9" id="KW-0472">Membrane</keyword>
<dbReference type="AlphaFoldDB" id="A0A9X1HV52"/>
<feature type="transmembrane region" description="Helical" evidence="9">
    <location>
        <begin position="179"/>
        <end position="205"/>
    </location>
</feature>
<keyword evidence="4 12" id="KW-0808">Transferase</keyword>
<sequence length="523" mass="60394">MALIQRLWNERPLLLIILLALTVRLIGVFFSGGYGYHDDHFLVIEPAQSWLEGRDKGNMITDSPEENTSGRSLLYPAANYVILGTAEFLGMSDPSLKMVFNRLIHALYSLLIIYFGYKLTWELGDRNKARVVGLLLALFWMFPQMSVRNLVEVIPIPLLLLVSYWVVRFLKGDLPLRYILLSGLLLGICFSLRYQTILFAGGIGLGLMWSRKWKESIYLGAVFVGAIVLIHGVGDYYLCGSPFCKLQYYFLFNVEHANDYTTEPWHFYLGILLGVFIPPLSILLMFGFARSYKVSTTVWLAALLFFVFHSVFPNKQERFIFTIMPHIIILGYLGWSNFVERRNMGKVLSSFVRFSWVFFWILNIPLVILYSAYDNKRARVEGMRFLGEQEDLKGFVLMDPTHKRIKDAPLYYGGFYEAYPHIGSTVTPDSVMQIMERMPDSQYPNYLVLCVGRDEDLSDNETFARSFFPDIEYVTTREMGWIDALRNRINKGIALDDWAIYKIKGERIAPYDPDSEPLPNIYK</sequence>
<feature type="transmembrane region" description="Helical" evidence="9">
    <location>
        <begin position="319"/>
        <end position="339"/>
    </location>
</feature>